<proteinExistence type="inferred from homology"/>
<dbReference type="OrthoDB" id="4994at2759"/>
<dbReference type="UniPathway" id="UPA00060">
    <property type="reaction ID" value="UER00139"/>
</dbReference>
<sequence>MKPYKAKRRIDYSVYLVTDSTPAVLGTRDLLRMVEDALRGGVTVVQLRDKNGQHDQVVAMARALHAVTKKFQVPLLINDRVDVAVEVGCEGVHIGQDDMKVALAREMLGPDKIIGVSANTAAEAITACREGADYLGLGTVYATSTKRDTKSIIGPQGVRDILAALAVAGYDSTPTVCIGGISTTNAAAILTQAHFPDKALSGVAVVSAIVSASDAAAAARSLLSTVLKSRIPDVVKQISEKTPLSHNMTNLVVQNFAANIAHAVGASPIMSNLADEAQDLVRLGGALVVNLGTVTPDGLQNLLRAVEVYNRAGRPIVLDPVGAGATTVRREAVKQLLTEGHFDVIKGNASELLTVAGTIMVQRGVDSTAIVSLEQRATLARDLARKQSCVVVLTGITDIVSDGRRTVRIDNGHELLGCVTGTGCTLGTTLSAALAAFAHDHLTAAVAATVMFGVAAEMAARNSKVEGPGTFVPVFIDQLYKIRKATEENDVGWVASAKVEVVQVDDSNNQVM</sequence>
<dbReference type="CDD" id="cd00564">
    <property type="entry name" value="TMP_TenI"/>
    <property type="match status" value="1"/>
</dbReference>
<dbReference type="NCBIfam" id="NF006830">
    <property type="entry name" value="PRK09355.1"/>
    <property type="match status" value="1"/>
</dbReference>
<evidence type="ECO:0000256" key="17">
    <source>
        <dbReference type="ARBA" id="ARBA00061283"/>
    </source>
</evidence>
<keyword evidence="12" id="KW-0784">Thiamine biosynthesis</keyword>
<keyword evidence="7" id="KW-0479">Metal-binding</keyword>
<dbReference type="GO" id="GO:0005524">
    <property type="term" value="F:ATP binding"/>
    <property type="evidence" value="ECO:0007669"/>
    <property type="project" value="UniProtKB-KW"/>
</dbReference>
<dbReference type="CDD" id="cd01170">
    <property type="entry name" value="THZ_kinase"/>
    <property type="match status" value="1"/>
</dbReference>
<evidence type="ECO:0000313" key="19">
    <source>
        <dbReference type="EMBL" id="PHH61099.1"/>
    </source>
</evidence>
<comment type="pathway">
    <text evidence="4">Cofactor biosynthesis; thiamine diphosphate biosynthesis; 4-methyl-5-(2-phosphoethyl)-thiazole from 5-(2-hydroxyethyl)-4-methylthiazole: step 1/1.</text>
</comment>
<evidence type="ECO:0000256" key="5">
    <source>
        <dbReference type="ARBA" id="ARBA00005165"/>
    </source>
</evidence>
<evidence type="ECO:0000256" key="11">
    <source>
        <dbReference type="ARBA" id="ARBA00022842"/>
    </source>
</evidence>
<evidence type="ECO:0000256" key="2">
    <source>
        <dbReference type="ARBA" id="ARBA00001946"/>
    </source>
</evidence>
<dbReference type="InterPro" id="IPR029056">
    <property type="entry name" value="Ribokinase-like"/>
</dbReference>
<comment type="catalytic activity">
    <reaction evidence="13">
        <text>4-methyl-5-(2-phosphooxyethyl)-thiazole + 4-amino-2-methyl-5-(diphosphooxymethyl)pyrimidine + H(+) = thiamine phosphate + diphosphate</text>
        <dbReference type="Rhea" id="RHEA:22328"/>
        <dbReference type="ChEBI" id="CHEBI:15378"/>
        <dbReference type="ChEBI" id="CHEBI:33019"/>
        <dbReference type="ChEBI" id="CHEBI:37575"/>
        <dbReference type="ChEBI" id="CHEBI:57841"/>
        <dbReference type="ChEBI" id="CHEBI:58296"/>
        <dbReference type="EC" id="2.5.1.3"/>
    </reaction>
</comment>
<comment type="function">
    <text evidence="3">Condenses 4-methyl-5-(beta-hydroxyethyl)thiazole monophosphate (THZ-P) and 2-methyl-4-amino-5-hydroxymethyl pyrimidine pyrophosphate (HMP-PP) to form thiamine monophosphate (TMP).</text>
</comment>
<dbReference type="SUPFAM" id="SSF51391">
    <property type="entry name" value="Thiamin phosphate synthase"/>
    <property type="match status" value="1"/>
</dbReference>
<evidence type="ECO:0000256" key="3">
    <source>
        <dbReference type="ARBA" id="ARBA00003814"/>
    </source>
</evidence>
<dbReference type="Proteomes" id="UP000226192">
    <property type="component" value="Unassembled WGS sequence"/>
</dbReference>
<dbReference type="Gene3D" id="3.20.20.70">
    <property type="entry name" value="Aldolase class I"/>
    <property type="match status" value="1"/>
</dbReference>
<evidence type="ECO:0000256" key="1">
    <source>
        <dbReference type="ARBA" id="ARBA00001771"/>
    </source>
</evidence>
<dbReference type="Pfam" id="PF02110">
    <property type="entry name" value="HK"/>
    <property type="match status" value="1"/>
</dbReference>
<comment type="cofactor">
    <cofactor evidence="2">
        <name>Mg(2+)</name>
        <dbReference type="ChEBI" id="CHEBI:18420"/>
    </cofactor>
</comment>
<name>A0A2C5X8E1_9HYPO</name>
<evidence type="ECO:0000256" key="13">
    <source>
        <dbReference type="ARBA" id="ARBA00047334"/>
    </source>
</evidence>
<dbReference type="GO" id="GO:0009228">
    <property type="term" value="P:thiamine biosynthetic process"/>
    <property type="evidence" value="ECO:0007669"/>
    <property type="project" value="UniProtKB-KW"/>
</dbReference>
<keyword evidence="8" id="KW-0547">Nucleotide-binding</keyword>
<keyword evidence="9" id="KW-0418">Kinase</keyword>
<comment type="catalytic activity">
    <reaction evidence="14">
        <text>2-(2-carboxy-4-methylthiazol-5-yl)ethyl phosphate + 4-amino-2-methyl-5-(diphosphooxymethyl)pyrimidine + 2 H(+) = thiamine phosphate + CO2 + diphosphate</text>
        <dbReference type="Rhea" id="RHEA:47848"/>
        <dbReference type="ChEBI" id="CHEBI:15378"/>
        <dbReference type="ChEBI" id="CHEBI:16526"/>
        <dbReference type="ChEBI" id="CHEBI:33019"/>
        <dbReference type="ChEBI" id="CHEBI:37575"/>
        <dbReference type="ChEBI" id="CHEBI:57841"/>
        <dbReference type="ChEBI" id="CHEBI:62890"/>
        <dbReference type="EC" id="2.5.1.3"/>
    </reaction>
</comment>
<keyword evidence="11" id="KW-0460">Magnesium</keyword>
<protein>
    <recommendedName>
        <fullName evidence="18">Thiamine phosphate synthase/TenI domain-containing protein</fullName>
    </recommendedName>
</protein>
<evidence type="ECO:0000256" key="12">
    <source>
        <dbReference type="ARBA" id="ARBA00022977"/>
    </source>
</evidence>
<dbReference type="InterPro" id="IPR013785">
    <property type="entry name" value="Aldolase_TIM"/>
</dbReference>
<evidence type="ECO:0000313" key="20">
    <source>
        <dbReference type="Proteomes" id="UP000226192"/>
    </source>
</evidence>
<evidence type="ECO:0000259" key="18">
    <source>
        <dbReference type="Pfam" id="PF02581"/>
    </source>
</evidence>
<dbReference type="FunFam" id="3.20.20.70:FF:000104">
    <property type="entry name" value="Thiamine biosynthetic bifunctional enzyme"/>
    <property type="match status" value="1"/>
</dbReference>
<evidence type="ECO:0000256" key="15">
    <source>
        <dbReference type="ARBA" id="ARBA00047883"/>
    </source>
</evidence>
<dbReference type="HAMAP" id="MF_00228">
    <property type="entry name" value="Thz_kinase"/>
    <property type="match status" value="1"/>
</dbReference>
<dbReference type="SUPFAM" id="SSF53613">
    <property type="entry name" value="Ribokinase-like"/>
    <property type="match status" value="1"/>
</dbReference>
<comment type="similarity">
    <text evidence="17">In the N-terminal section; belongs to the thiamine-phosphate synthase family.</text>
</comment>
<dbReference type="NCBIfam" id="TIGR00694">
    <property type="entry name" value="thiM"/>
    <property type="match status" value="1"/>
</dbReference>
<keyword evidence="10" id="KW-0067">ATP-binding</keyword>
<dbReference type="PANTHER" id="PTHR20857:SF23">
    <property type="entry name" value="THIAMINE BIOSYNTHETIC BIFUNCTIONAL ENZYME"/>
    <property type="match status" value="1"/>
</dbReference>
<keyword evidence="6" id="KW-0808">Transferase</keyword>
<dbReference type="AlphaFoldDB" id="A0A2C5X8E1"/>
<evidence type="ECO:0000256" key="4">
    <source>
        <dbReference type="ARBA" id="ARBA00004868"/>
    </source>
</evidence>
<comment type="caution">
    <text evidence="19">The sequence shown here is derived from an EMBL/GenBank/DDBJ whole genome shotgun (WGS) entry which is preliminary data.</text>
</comment>
<dbReference type="NCBIfam" id="TIGR00693">
    <property type="entry name" value="thiE"/>
    <property type="match status" value="1"/>
</dbReference>
<dbReference type="InterPro" id="IPR000417">
    <property type="entry name" value="Hyethyz_kinase"/>
</dbReference>
<organism evidence="19 20">
    <name type="scientific">Ophiocordyceps australis</name>
    <dbReference type="NCBI Taxonomy" id="1399860"/>
    <lineage>
        <taxon>Eukaryota</taxon>
        <taxon>Fungi</taxon>
        <taxon>Dikarya</taxon>
        <taxon>Ascomycota</taxon>
        <taxon>Pezizomycotina</taxon>
        <taxon>Sordariomycetes</taxon>
        <taxon>Hypocreomycetidae</taxon>
        <taxon>Hypocreales</taxon>
        <taxon>Ophiocordycipitaceae</taxon>
        <taxon>Ophiocordyceps</taxon>
    </lineage>
</organism>
<dbReference type="EMBL" id="NJET01000116">
    <property type="protein sequence ID" value="PHH61099.1"/>
    <property type="molecule type" value="Genomic_DNA"/>
</dbReference>
<keyword evidence="20" id="KW-1185">Reference proteome</keyword>
<feature type="domain" description="Thiamine phosphate synthase/TenI" evidence="18">
    <location>
        <begin position="14"/>
        <end position="209"/>
    </location>
</feature>
<dbReference type="GO" id="GO:0005737">
    <property type="term" value="C:cytoplasm"/>
    <property type="evidence" value="ECO:0007669"/>
    <property type="project" value="TreeGrafter"/>
</dbReference>
<dbReference type="GO" id="GO:0009229">
    <property type="term" value="P:thiamine diphosphate biosynthetic process"/>
    <property type="evidence" value="ECO:0007669"/>
    <property type="project" value="UniProtKB-UniPathway"/>
</dbReference>
<dbReference type="GO" id="GO:0004789">
    <property type="term" value="F:thiamine-phosphate diphosphorylase activity"/>
    <property type="evidence" value="ECO:0007669"/>
    <property type="project" value="UniProtKB-EC"/>
</dbReference>
<dbReference type="Gene3D" id="3.40.1190.20">
    <property type="match status" value="1"/>
</dbReference>
<comment type="catalytic activity">
    <reaction evidence="15">
        <text>2-[(2R,5Z)-2-carboxy-4-methylthiazol-5(2H)-ylidene]ethyl phosphate + 4-amino-2-methyl-5-(diphosphooxymethyl)pyrimidine + 2 H(+) = thiamine phosphate + CO2 + diphosphate</text>
        <dbReference type="Rhea" id="RHEA:47844"/>
        <dbReference type="ChEBI" id="CHEBI:15378"/>
        <dbReference type="ChEBI" id="CHEBI:16526"/>
        <dbReference type="ChEBI" id="CHEBI:33019"/>
        <dbReference type="ChEBI" id="CHEBI:37575"/>
        <dbReference type="ChEBI" id="CHEBI:57841"/>
        <dbReference type="ChEBI" id="CHEBI:62899"/>
        <dbReference type="EC" id="2.5.1.3"/>
    </reaction>
</comment>
<evidence type="ECO:0000256" key="7">
    <source>
        <dbReference type="ARBA" id="ARBA00022723"/>
    </source>
</evidence>
<comment type="similarity">
    <text evidence="16">In the C-terminal section; belongs to the Thz kinase family.</text>
</comment>
<dbReference type="GO" id="GO:0004417">
    <property type="term" value="F:hydroxyethylthiazole kinase activity"/>
    <property type="evidence" value="ECO:0007669"/>
    <property type="project" value="UniProtKB-EC"/>
</dbReference>
<evidence type="ECO:0000256" key="8">
    <source>
        <dbReference type="ARBA" id="ARBA00022741"/>
    </source>
</evidence>
<comment type="pathway">
    <text evidence="5">Cofactor biosynthesis; thiamine diphosphate biosynthesis; thiamine phosphate from 4-amino-2-methyl-5-diphosphomethylpyrimidine and 4-methyl-5-(2-phosphoethyl)-thiazole: step 1/1.</text>
</comment>
<dbReference type="GO" id="GO:0000287">
    <property type="term" value="F:magnesium ion binding"/>
    <property type="evidence" value="ECO:0007669"/>
    <property type="project" value="InterPro"/>
</dbReference>
<dbReference type="PANTHER" id="PTHR20857">
    <property type="entry name" value="THIAMINE-PHOSPHATE PYROPHOSPHORYLASE"/>
    <property type="match status" value="1"/>
</dbReference>
<gene>
    <name evidence="19" type="ORF">CDD81_761</name>
</gene>
<dbReference type="InterPro" id="IPR034291">
    <property type="entry name" value="TMP_synthase"/>
</dbReference>
<dbReference type="InterPro" id="IPR022998">
    <property type="entry name" value="ThiamineP_synth_TenI"/>
</dbReference>
<evidence type="ECO:0000256" key="9">
    <source>
        <dbReference type="ARBA" id="ARBA00022777"/>
    </source>
</evidence>
<reference evidence="19 20" key="1">
    <citation type="submission" date="2017-06" db="EMBL/GenBank/DDBJ databases">
        <title>Ant-infecting Ophiocordyceps genomes reveal a high diversity of potential behavioral manipulation genes and a possible major role for enterotoxins.</title>
        <authorList>
            <person name="De Bekker C."/>
            <person name="Evans H.C."/>
            <person name="Brachmann A."/>
            <person name="Hughes D.P."/>
        </authorList>
    </citation>
    <scope>NUCLEOTIDE SEQUENCE [LARGE SCALE GENOMIC DNA]</scope>
    <source>
        <strain evidence="19 20">Map64</strain>
    </source>
</reference>
<evidence type="ECO:0000256" key="10">
    <source>
        <dbReference type="ARBA" id="ARBA00022840"/>
    </source>
</evidence>
<dbReference type="PRINTS" id="PR01099">
    <property type="entry name" value="HYETHTZKNASE"/>
</dbReference>
<dbReference type="Pfam" id="PF02581">
    <property type="entry name" value="TMP-TENI"/>
    <property type="match status" value="1"/>
</dbReference>
<evidence type="ECO:0000256" key="16">
    <source>
        <dbReference type="ARBA" id="ARBA00061146"/>
    </source>
</evidence>
<comment type="catalytic activity">
    <reaction evidence="1">
        <text>5-(2-hydroxyethyl)-4-methylthiazole + ATP = 4-methyl-5-(2-phosphooxyethyl)-thiazole + ADP + H(+)</text>
        <dbReference type="Rhea" id="RHEA:24212"/>
        <dbReference type="ChEBI" id="CHEBI:15378"/>
        <dbReference type="ChEBI" id="CHEBI:17957"/>
        <dbReference type="ChEBI" id="CHEBI:30616"/>
        <dbReference type="ChEBI" id="CHEBI:58296"/>
        <dbReference type="ChEBI" id="CHEBI:456216"/>
        <dbReference type="EC" id="2.7.1.50"/>
    </reaction>
</comment>
<accession>A0A2C5X8E1</accession>
<evidence type="ECO:0000256" key="6">
    <source>
        <dbReference type="ARBA" id="ARBA00022679"/>
    </source>
</evidence>
<dbReference type="InterPro" id="IPR036206">
    <property type="entry name" value="ThiamineP_synth_sf"/>
</dbReference>
<dbReference type="STRING" id="1399860.A0A2C5X8E1"/>
<evidence type="ECO:0000256" key="14">
    <source>
        <dbReference type="ARBA" id="ARBA00047851"/>
    </source>
</evidence>
<dbReference type="HAMAP" id="MF_00097">
    <property type="entry name" value="TMP_synthase"/>
    <property type="match status" value="1"/>
</dbReference>